<gene>
    <name evidence="5" type="ORF">SAMN05428964_106201</name>
    <name evidence="4" type="ORF">TH44_00985</name>
</gene>
<dbReference type="PIRSF" id="PIRSF006276">
    <property type="entry name" value="UspA"/>
    <property type="match status" value="1"/>
</dbReference>
<dbReference type="AlphaFoldDB" id="A0A154KZD3"/>
<dbReference type="InterPro" id="IPR014729">
    <property type="entry name" value="Rossmann-like_a/b/a_fold"/>
</dbReference>
<proteinExistence type="inferred from homology"/>
<reference evidence="5 6" key="2">
    <citation type="submission" date="2017-08" db="EMBL/GenBank/DDBJ databases">
        <authorList>
            <person name="de Groot N.N."/>
        </authorList>
    </citation>
    <scope>NUCLEOTIDE SEQUENCE [LARGE SCALE GENOMIC DNA]</scope>
    <source>
        <strain evidence="5 6">USBA 78</strain>
    </source>
</reference>
<reference evidence="4 7" key="1">
    <citation type="submission" date="2014-07" db="EMBL/GenBank/DDBJ databases">
        <title>Draft genome sequence of Thalassospira xiamenensis IB13.</title>
        <authorList>
            <person name="Lai Q."/>
            <person name="Shao Z."/>
        </authorList>
    </citation>
    <scope>NUCLEOTIDE SEQUENCE [LARGE SCALE GENOMIC DNA]</scope>
    <source>
        <strain evidence="4 7">IB13</strain>
    </source>
</reference>
<comment type="similarity">
    <text evidence="1 2">Belongs to the universal stress protein A family.</text>
</comment>
<protein>
    <recommendedName>
        <fullName evidence="2">Universal stress protein</fullName>
    </recommendedName>
</protein>
<dbReference type="Proteomes" id="UP000219068">
    <property type="component" value="Unassembled WGS sequence"/>
</dbReference>
<dbReference type="Pfam" id="PF00582">
    <property type="entry name" value="Usp"/>
    <property type="match status" value="1"/>
</dbReference>
<accession>A0A154KZD3</accession>
<dbReference type="GO" id="GO:0005737">
    <property type="term" value="C:cytoplasm"/>
    <property type="evidence" value="ECO:0007669"/>
    <property type="project" value="UniProtKB-SubCell"/>
</dbReference>
<evidence type="ECO:0000259" key="3">
    <source>
        <dbReference type="Pfam" id="PF00582"/>
    </source>
</evidence>
<dbReference type="InterPro" id="IPR006015">
    <property type="entry name" value="Universal_stress_UspA"/>
</dbReference>
<comment type="subcellular location">
    <subcellularLocation>
        <location evidence="2">Cytoplasm</location>
    </subcellularLocation>
</comment>
<dbReference type="InterPro" id="IPR006016">
    <property type="entry name" value="UspA"/>
</dbReference>
<dbReference type="CDD" id="cd00293">
    <property type="entry name" value="USP-like"/>
    <property type="match status" value="1"/>
</dbReference>
<dbReference type="PANTHER" id="PTHR46268:SF6">
    <property type="entry name" value="UNIVERSAL STRESS PROTEIN UP12"/>
    <property type="match status" value="1"/>
</dbReference>
<feature type="domain" description="UspA" evidence="3">
    <location>
        <begin position="1"/>
        <end position="141"/>
    </location>
</feature>
<evidence type="ECO:0000313" key="4">
    <source>
        <dbReference type="EMBL" id="RCK52833.1"/>
    </source>
</evidence>
<evidence type="ECO:0000256" key="2">
    <source>
        <dbReference type="PIRNR" id="PIRNR006276"/>
    </source>
</evidence>
<dbReference type="Proteomes" id="UP000252266">
    <property type="component" value="Unassembled WGS sequence"/>
</dbReference>
<dbReference type="EMBL" id="JPWJ01000001">
    <property type="protein sequence ID" value="RCK52833.1"/>
    <property type="molecule type" value="Genomic_DNA"/>
</dbReference>
<organism evidence="4 7">
    <name type="scientific">Thalassospira xiamenensis</name>
    <dbReference type="NCBI Taxonomy" id="220697"/>
    <lineage>
        <taxon>Bacteria</taxon>
        <taxon>Pseudomonadati</taxon>
        <taxon>Pseudomonadota</taxon>
        <taxon>Alphaproteobacteria</taxon>
        <taxon>Rhodospirillales</taxon>
        <taxon>Thalassospiraceae</taxon>
        <taxon>Thalassospira</taxon>
    </lineage>
</organism>
<dbReference type="EMBL" id="OBMM01000006">
    <property type="protein sequence ID" value="SOC28319.1"/>
    <property type="molecule type" value="Genomic_DNA"/>
</dbReference>
<evidence type="ECO:0000313" key="6">
    <source>
        <dbReference type="Proteomes" id="UP000219068"/>
    </source>
</evidence>
<evidence type="ECO:0000256" key="1">
    <source>
        <dbReference type="ARBA" id="ARBA00008791"/>
    </source>
</evidence>
<dbReference type="Gene3D" id="3.40.50.620">
    <property type="entry name" value="HUPs"/>
    <property type="match status" value="1"/>
</dbReference>
<name>A0A154KZD3_9PROT</name>
<keyword evidence="2" id="KW-0963">Cytoplasm</keyword>
<dbReference type="PANTHER" id="PTHR46268">
    <property type="entry name" value="STRESS RESPONSE PROTEIN NHAX"/>
    <property type="match status" value="1"/>
</dbReference>
<dbReference type="PRINTS" id="PR01438">
    <property type="entry name" value="UNVRSLSTRESS"/>
</dbReference>
<dbReference type="RefSeq" id="WP_062953286.1">
    <property type="nucleotide sequence ID" value="NZ_JPWD01000007.1"/>
</dbReference>
<evidence type="ECO:0000313" key="7">
    <source>
        <dbReference type="Proteomes" id="UP000252266"/>
    </source>
</evidence>
<dbReference type="SUPFAM" id="SSF52402">
    <property type="entry name" value="Adenine nucleotide alpha hydrolases-like"/>
    <property type="match status" value="1"/>
</dbReference>
<evidence type="ECO:0000313" key="5">
    <source>
        <dbReference type="EMBL" id="SOC28319.1"/>
    </source>
</evidence>
<sequence length="142" mass="15966">MYKDILVTVDLDHDSSWKKAIPVAIKQAQAFNARLHVLTVVPTVGMSMVGQFFPKGYEKKVLDAYNERLHQFVSEHIPSDLKVQHIVGQGTVYEVILKMAKKTNCDLIVIGAHRPELKDYLLGPNAARVVRHADCSVMVVRD</sequence>